<dbReference type="FunFam" id="3.30.160.60:FF:002343">
    <property type="entry name" value="Zinc finger protein 33A"/>
    <property type="match status" value="1"/>
</dbReference>
<keyword evidence="5 11" id="KW-0863">Zinc-finger</keyword>
<keyword evidence="12" id="KW-0175">Coiled coil</keyword>
<dbReference type="PROSITE" id="PS00028">
    <property type="entry name" value="ZINC_FINGER_C2H2_1"/>
    <property type="match status" value="9"/>
</dbReference>
<keyword evidence="10" id="KW-0539">Nucleus</keyword>
<dbReference type="FunFam" id="3.30.160.60:FF:001480">
    <property type="entry name" value="Si:cabz01071911.3"/>
    <property type="match status" value="2"/>
</dbReference>
<feature type="region of interest" description="Disordered" evidence="13">
    <location>
        <begin position="559"/>
        <end position="580"/>
    </location>
</feature>
<dbReference type="Pfam" id="PF13912">
    <property type="entry name" value="zf-C2H2_6"/>
    <property type="match status" value="1"/>
</dbReference>
<dbReference type="GO" id="GO:0000978">
    <property type="term" value="F:RNA polymerase II cis-regulatory region sequence-specific DNA binding"/>
    <property type="evidence" value="ECO:0007669"/>
    <property type="project" value="TreeGrafter"/>
</dbReference>
<keyword evidence="3" id="KW-0479">Metal-binding</keyword>
<feature type="domain" description="C2H2-type" evidence="14">
    <location>
        <begin position="300"/>
        <end position="327"/>
    </location>
</feature>
<dbReference type="FunFam" id="3.30.160.60:FF:000624">
    <property type="entry name" value="zinc finger protein 697"/>
    <property type="match status" value="1"/>
</dbReference>
<evidence type="ECO:0000256" key="2">
    <source>
        <dbReference type="ARBA" id="ARBA00006991"/>
    </source>
</evidence>
<organism evidence="15 16">
    <name type="scientific">Hemibagrus guttatus</name>
    <dbReference type="NCBI Taxonomy" id="175788"/>
    <lineage>
        <taxon>Eukaryota</taxon>
        <taxon>Metazoa</taxon>
        <taxon>Chordata</taxon>
        <taxon>Craniata</taxon>
        <taxon>Vertebrata</taxon>
        <taxon>Euteleostomi</taxon>
        <taxon>Actinopterygii</taxon>
        <taxon>Neopterygii</taxon>
        <taxon>Teleostei</taxon>
        <taxon>Ostariophysi</taxon>
        <taxon>Siluriformes</taxon>
        <taxon>Bagridae</taxon>
        <taxon>Hemibagrus</taxon>
    </lineage>
</organism>
<comment type="similarity">
    <text evidence="2">Belongs to the krueppel C2H2-type zinc-finger protein family.</text>
</comment>
<evidence type="ECO:0000256" key="8">
    <source>
        <dbReference type="ARBA" id="ARBA00023125"/>
    </source>
</evidence>
<protein>
    <recommendedName>
        <fullName evidence="14">C2H2-type domain-containing protein</fullName>
    </recommendedName>
</protein>
<dbReference type="FunFam" id="3.30.160.60:FF:000295">
    <property type="entry name" value="zinc finger protein 19"/>
    <property type="match status" value="1"/>
</dbReference>
<evidence type="ECO:0000256" key="5">
    <source>
        <dbReference type="ARBA" id="ARBA00022771"/>
    </source>
</evidence>
<feature type="domain" description="C2H2-type" evidence="14">
    <location>
        <begin position="468"/>
        <end position="495"/>
    </location>
</feature>
<accession>A0AAE0UJY3</accession>
<dbReference type="InterPro" id="IPR013087">
    <property type="entry name" value="Znf_C2H2_type"/>
</dbReference>
<comment type="caution">
    <text evidence="15">The sequence shown here is derived from an EMBL/GenBank/DDBJ whole genome shotgun (WGS) entry which is preliminary data.</text>
</comment>
<feature type="domain" description="C2H2-type" evidence="14">
    <location>
        <begin position="524"/>
        <end position="551"/>
    </location>
</feature>
<feature type="domain" description="C2H2-type" evidence="14">
    <location>
        <begin position="440"/>
        <end position="467"/>
    </location>
</feature>
<dbReference type="FunFam" id="3.30.160.60:FF:000512">
    <property type="entry name" value="zinc finger protein 197 isoform X1"/>
    <property type="match status" value="1"/>
</dbReference>
<dbReference type="PANTHER" id="PTHR14003:SF23">
    <property type="entry name" value="ZINC FINGER PROTEIN 143"/>
    <property type="match status" value="1"/>
</dbReference>
<dbReference type="EMBL" id="JAUCMX010000027">
    <property type="protein sequence ID" value="KAK3508681.1"/>
    <property type="molecule type" value="Genomic_DNA"/>
</dbReference>
<dbReference type="InterPro" id="IPR036236">
    <property type="entry name" value="Znf_C2H2_sf"/>
</dbReference>
<proteinExistence type="inferred from homology"/>
<feature type="domain" description="C2H2-type" evidence="14">
    <location>
        <begin position="328"/>
        <end position="355"/>
    </location>
</feature>
<feature type="domain" description="C2H2-type" evidence="14">
    <location>
        <begin position="384"/>
        <end position="411"/>
    </location>
</feature>
<comment type="subcellular location">
    <subcellularLocation>
        <location evidence="1">Nucleus</location>
    </subcellularLocation>
</comment>
<keyword evidence="16" id="KW-1185">Reference proteome</keyword>
<dbReference type="Pfam" id="PF00096">
    <property type="entry name" value="zf-C2H2"/>
    <property type="match status" value="8"/>
</dbReference>
<evidence type="ECO:0000256" key="4">
    <source>
        <dbReference type="ARBA" id="ARBA00022737"/>
    </source>
</evidence>
<dbReference type="GO" id="GO:0000785">
    <property type="term" value="C:chromatin"/>
    <property type="evidence" value="ECO:0007669"/>
    <property type="project" value="TreeGrafter"/>
</dbReference>
<keyword evidence="9" id="KW-0804">Transcription</keyword>
<feature type="region of interest" description="Disordered" evidence="13">
    <location>
        <begin position="91"/>
        <end position="151"/>
    </location>
</feature>
<evidence type="ECO:0000259" key="14">
    <source>
        <dbReference type="PROSITE" id="PS50157"/>
    </source>
</evidence>
<feature type="domain" description="C2H2-type" evidence="14">
    <location>
        <begin position="356"/>
        <end position="383"/>
    </location>
</feature>
<feature type="coiled-coil region" evidence="12">
    <location>
        <begin position="44"/>
        <end position="78"/>
    </location>
</feature>
<evidence type="ECO:0000256" key="12">
    <source>
        <dbReference type="SAM" id="Coils"/>
    </source>
</evidence>
<dbReference type="PROSITE" id="PS50157">
    <property type="entry name" value="ZINC_FINGER_C2H2_2"/>
    <property type="match status" value="9"/>
</dbReference>
<evidence type="ECO:0000256" key="1">
    <source>
        <dbReference type="ARBA" id="ARBA00004123"/>
    </source>
</evidence>
<evidence type="ECO:0000313" key="15">
    <source>
        <dbReference type="EMBL" id="KAK3508681.1"/>
    </source>
</evidence>
<dbReference type="SUPFAM" id="SSF57667">
    <property type="entry name" value="beta-beta-alpha zinc fingers"/>
    <property type="match status" value="5"/>
</dbReference>
<dbReference type="FunFam" id="3.30.160.60:FF:000358">
    <property type="entry name" value="zinc finger protein 24"/>
    <property type="match status" value="1"/>
</dbReference>
<dbReference type="Proteomes" id="UP001274896">
    <property type="component" value="Unassembled WGS sequence"/>
</dbReference>
<dbReference type="GO" id="GO:0005667">
    <property type="term" value="C:transcription regulator complex"/>
    <property type="evidence" value="ECO:0007669"/>
    <property type="project" value="TreeGrafter"/>
</dbReference>
<keyword evidence="6" id="KW-0862">Zinc</keyword>
<dbReference type="SMART" id="SM00355">
    <property type="entry name" value="ZnF_C2H2"/>
    <property type="match status" value="9"/>
</dbReference>
<dbReference type="Gene3D" id="3.30.160.60">
    <property type="entry name" value="Classic Zinc Finger"/>
    <property type="match status" value="9"/>
</dbReference>
<reference evidence="15" key="1">
    <citation type="submission" date="2023-06" db="EMBL/GenBank/DDBJ databases">
        <title>Male Hemibagrus guttatus genome.</title>
        <authorList>
            <person name="Bian C."/>
        </authorList>
    </citation>
    <scope>NUCLEOTIDE SEQUENCE</scope>
    <source>
        <strain evidence="15">Male_cb2023</strain>
        <tissue evidence="15">Muscle</tissue>
    </source>
</reference>
<feature type="domain" description="C2H2-type" evidence="14">
    <location>
        <begin position="412"/>
        <end position="439"/>
    </location>
</feature>
<dbReference type="AlphaFoldDB" id="A0AAE0UJY3"/>
<dbReference type="FunFam" id="3.30.160.60:FF:000446">
    <property type="entry name" value="Zinc finger protein"/>
    <property type="match status" value="1"/>
</dbReference>
<feature type="domain" description="C2H2-type" evidence="14">
    <location>
        <begin position="496"/>
        <end position="523"/>
    </location>
</feature>
<feature type="region of interest" description="Disordered" evidence="13">
    <location>
        <begin position="222"/>
        <end position="255"/>
    </location>
</feature>
<evidence type="ECO:0000256" key="11">
    <source>
        <dbReference type="PROSITE-ProRule" id="PRU00042"/>
    </source>
</evidence>
<evidence type="ECO:0000256" key="3">
    <source>
        <dbReference type="ARBA" id="ARBA00022723"/>
    </source>
</evidence>
<keyword evidence="7" id="KW-0805">Transcription regulation</keyword>
<evidence type="ECO:0000313" key="16">
    <source>
        <dbReference type="Proteomes" id="UP001274896"/>
    </source>
</evidence>
<dbReference type="GO" id="GO:0008270">
    <property type="term" value="F:zinc ion binding"/>
    <property type="evidence" value="ECO:0007669"/>
    <property type="project" value="UniProtKB-KW"/>
</dbReference>
<dbReference type="GO" id="GO:0000981">
    <property type="term" value="F:DNA-binding transcription factor activity, RNA polymerase II-specific"/>
    <property type="evidence" value="ECO:0007669"/>
    <property type="project" value="TreeGrafter"/>
</dbReference>
<evidence type="ECO:0000256" key="9">
    <source>
        <dbReference type="ARBA" id="ARBA00023163"/>
    </source>
</evidence>
<dbReference type="FunFam" id="3.30.160.60:FF:000761">
    <property type="entry name" value="Zinc finger protein 449"/>
    <property type="match status" value="1"/>
</dbReference>
<evidence type="ECO:0000256" key="13">
    <source>
        <dbReference type="SAM" id="MobiDB-lite"/>
    </source>
</evidence>
<evidence type="ECO:0000256" key="10">
    <source>
        <dbReference type="ARBA" id="ARBA00023242"/>
    </source>
</evidence>
<dbReference type="PANTHER" id="PTHR14003">
    <property type="entry name" value="TRANSCRIPTIONAL REPRESSOR PROTEIN YY"/>
    <property type="match status" value="1"/>
</dbReference>
<name>A0AAE0UJY3_9TELE</name>
<keyword evidence="4" id="KW-0677">Repeat</keyword>
<gene>
    <name evidence="15" type="ORF">QTP70_003310</name>
</gene>
<sequence>MNELDYNKGYISCVNALVNNVQNLKAFLESSLNEIFKATVDNILDSVDQTLAEYQGQIRRITSENESLREKLRTQEAITCQVKTVHDDLADGDLRPPFLHHPTLSGHKGPGKASQKQRDDWRKTAGSSRPVLLKKSPHPTDSGTHQLDEEAPCTTVPYVKIDPDFDDDGSLLNHQSPVNLTTKIIKVEGSDENFSECYIESPTDQSRDSDGEIQVTMVSNKHLSSTMSEDEASDIGHHESEKSAQSISEEDIEDPNDDDVLGVCFDGDVGLALEPDKGFIEIFQSTDSANSKELKDNKTFHCALCDKSFGRMASLNIHMRTHTSERAHICSYCGKGFSRADLLKNHQRTHTGERPYSCNLCGKSYGHQGQLRIHKRTHTGEKPYACPHCAKRFTEHNQLKVHLRTHTGERPYSCSVCAKTFASAGNLRIHLRIHSGEKPHCCSQCGKRFNSQGDLKTHLRVHTGERPYHCDLCEKTFSQAGHLSIHMRMHTGERPYECGICGRTFTVASSLKLHQLTHTGEKLHTCVRCEKSFSRASHLKRHEQLHAKEDTVLMVADQSSPQEDQKLHGGDEVQNLEGME</sequence>
<evidence type="ECO:0000256" key="7">
    <source>
        <dbReference type="ARBA" id="ARBA00023015"/>
    </source>
</evidence>
<keyword evidence="8" id="KW-0238">DNA-binding</keyword>
<dbReference type="GO" id="GO:0031519">
    <property type="term" value="C:PcG protein complex"/>
    <property type="evidence" value="ECO:0007669"/>
    <property type="project" value="TreeGrafter"/>
</dbReference>
<evidence type="ECO:0000256" key="6">
    <source>
        <dbReference type="ARBA" id="ARBA00022833"/>
    </source>
</evidence>